<gene>
    <name evidence="4" type="ORF">BE221DRAFT_202547</name>
</gene>
<dbReference type="InterPro" id="IPR045478">
    <property type="entry name" value="Exportin-5_C"/>
</dbReference>
<dbReference type="GO" id="GO:0042565">
    <property type="term" value="C:RNA nuclear export complex"/>
    <property type="evidence" value="ECO:0007669"/>
    <property type="project" value="TreeGrafter"/>
</dbReference>
<dbReference type="InterPro" id="IPR045065">
    <property type="entry name" value="XPO1/5"/>
</dbReference>
<name>A0A1Y5IMC8_OSTTA</name>
<dbReference type="GO" id="GO:0006405">
    <property type="term" value="P:RNA export from nucleus"/>
    <property type="evidence" value="ECO:0007669"/>
    <property type="project" value="TreeGrafter"/>
</dbReference>
<dbReference type="GO" id="GO:0005737">
    <property type="term" value="C:cytoplasm"/>
    <property type="evidence" value="ECO:0007669"/>
    <property type="project" value="TreeGrafter"/>
</dbReference>
<dbReference type="PANTHER" id="PTHR11223:SF3">
    <property type="entry name" value="EXPORTIN-5"/>
    <property type="match status" value="1"/>
</dbReference>
<dbReference type="Pfam" id="PF08389">
    <property type="entry name" value="Xpo1"/>
    <property type="match status" value="1"/>
</dbReference>
<dbReference type="GO" id="GO:0005634">
    <property type="term" value="C:nucleus"/>
    <property type="evidence" value="ECO:0007669"/>
    <property type="project" value="TreeGrafter"/>
</dbReference>
<dbReference type="GO" id="GO:0005049">
    <property type="term" value="F:nuclear export signal receptor activity"/>
    <property type="evidence" value="ECO:0007669"/>
    <property type="project" value="InterPro"/>
</dbReference>
<dbReference type="InterPro" id="IPR016024">
    <property type="entry name" value="ARM-type_fold"/>
</dbReference>
<dbReference type="AlphaFoldDB" id="A0A1Y5IMC8"/>
<feature type="domain" description="Exportin-5 C-terminal" evidence="3">
    <location>
        <begin position="262"/>
        <end position="1137"/>
    </location>
</feature>
<dbReference type="Proteomes" id="UP000195557">
    <property type="component" value="Unassembled WGS sequence"/>
</dbReference>
<sequence>MEACATLCARERSVEARHFGFGVLRDVAKTRWRGMDASERMDMAALAHRMLMESKAATLVAEVVRQEGAGLWSRLVPDLVAMAASEEPQSAEMGACVIRFVAEDVAVYNEDLIGGRMRELLGGLTSTVGVILPAIYSLMEKHYTKATSCADSRLAKLHAAAVSAAIGAAAVYSEWAPLAPIMRSGLIEACGMLLASEEFRCPACDALRHVVARKSNVAQGVDEKDDADIVKGLTLAANAMSTAAERIVSNPNQSDIINDHEEIIFVKRLADTMTIMSGYHLSTITDESARNLFLERFMSLTRFPSLEVLDVVIGAWPVMLRAMGAELPKTFVRGPPSQGADNPYNSGKLEPKGILPVGAPEILLEIARVWFNAGAGIASGLENKGIPGNKAREWMDECETALELRETWVQLRAKWMDVVKLCTALCPSNAAAQAAENTMMVVSWTQPGGVLANGSDELKCAALEGATSFLEAVMSALPTDGPSFSVFSGALESLLGSLVAIDYKAPMSNAQVAKLLETFGKFGKARPELASTIMSRLFTILNELPADSQAGAPPVRQRDILTSGRTGQAARQKVCAAILIVSSAAPMALNSHLEAFAAQIENMKASGRLSGAERGSLAEALLAVAGPSGPARVREVLEWLLSSVRSRWAPNGAPSPEVAHLLAIPTMSAGEGAGGTQGLSGAHWELFHDIQLTERCLRRSLGDGETAKLPTGFLKPVDPPPDVKDCPAADHIEWVVSLISSLLHTIHAFWTPEGKAAMRAAGLSAALNMAPEERAAYLIHGPARTQVLSEEEPGTIPSASRDWMRCLRDCSYSTFALFSVHAPAAFYPNQALASVCSGSMLAHLPHMELRHIRQCVHAAVRPIMGRCPQAHRALWQAALVNPLCASLHDRLAAAWMDTRVVNATKTMDKREEDDNDSVDDAEVEDLISERILREITRDHCAILSNVASPEGTFGRKTKGGGLTGVIGDMSNSVKGTDHGGGKHILAWITSGDAVAVRAGIATGIAALNWDDTEATAHAVSFIRALTAAAGGTEAPQPLRETVGSDVFQACLVALTQSSNAAHQANILGLIRDIILWLLPKTQAVGQILMSLPGITRESLDACVTELGAMRSEKKAANCVKDFLINASGGGEELRALVESRSSSKSASAIQIPKSEKRNPQNQTQSPDGTLFSAEAASSAIGLH</sequence>
<dbReference type="InterPro" id="IPR013598">
    <property type="entry name" value="Exportin-1/Importin-b-like"/>
</dbReference>
<accession>A0A1Y5IMC8</accession>
<evidence type="ECO:0000313" key="4">
    <source>
        <dbReference type="EMBL" id="OUS49293.1"/>
    </source>
</evidence>
<evidence type="ECO:0000256" key="1">
    <source>
        <dbReference type="SAM" id="MobiDB-lite"/>
    </source>
</evidence>
<dbReference type="InterPro" id="IPR011989">
    <property type="entry name" value="ARM-like"/>
</dbReference>
<evidence type="ECO:0000259" key="2">
    <source>
        <dbReference type="Pfam" id="PF08389"/>
    </source>
</evidence>
<dbReference type="eggNOG" id="KOG2020">
    <property type="taxonomic scope" value="Eukaryota"/>
</dbReference>
<feature type="region of interest" description="Disordered" evidence="1">
    <location>
        <begin position="1144"/>
        <end position="1183"/>
    </location>
</feature>
<dbReference type="PANTHER" id="PTHR11223">
    <property type="entry name" value="EXPORTIN 1/5"/>
    <property type="match status" value="1"/>
</dbReference>
<organism evidence="4">
    <name type="scientific">Ostreococcus tauri</name>
    <name type="common">Marine green alga</name>
    <dbReference type="NCBI Taxonomy" id="70448"/>
    <lineage>
        <taxon>Eukaryota</taxon>
        <taxon>Viridiplantae</taxon>
        <taxon>Chlorophyta</taxon>
        <taxon>Mamiellophyceae</taxon>
        <taxon>Mamiellales</taxon>
        <taxon>Bathycoccaceae</taxon>
        <taxon>Ostreococcus</taxon>
    </lineage>
</organism>
<reference evidence="4" key="1">
    <citation type="submission" date="2017-04" db="EMBL/GenBank/DDBJ databases">
        <title>Population genomics of picophytoplankton unveils novel chromosome hypervariability.</title>
        <authorList>
            <consortium name="DOE Joint Genome Institute"/>
            <person name="Blanc-Mathieu R."/>
            <person name="Krasovec M."/>
            <person name="Hebrard M."/>
            <person name="Yau S."/>
            <person name="Desgranges E."/>
            <person name="Martin J."/>
            <person name="Schackwitz W."/>
            <person name="Kuo A."/>
            <person name="Salin G."/>
            <person name="Donnadieu C."/>
            <person name="Desdevises Y."/>
            <person name="Sanchez-Ferandin S."/>
            <person name="Moreau H."/>
            <person name="Rivals E."/>
            <person name="Grigoriev I.V."/>
            <person name="Grimsley N."/>
            <person name="Eyre-Walker A."/>
            <person name="Piganeau G."/>
        </authorList>
    </citation>
    <scope>NUCLEOTIDE SEQUENCE [LARGE SCALE GENOMIC DNA]</scope>
    <source>
        <strain evidence="4">RCC 1115</strain>
    </source>
</reference>
<dbReference type="Pfam" id="PF19273">
    <property type="entry name" value="Exportin-5"/>
    <property type="match status" value="1"/>
</dbReference>
<dbReference type="SUPFAM" id="SSF48371">
    <property type="entry name" value="ARM repeat"/>
    <property type="match status" value="1"/>
</dbReference>
<evidence type="ECO:0000259" key="3">
    <source>
        <dbReference type="Pfam" id="PF19273"/>
    </source>
</evidence>
<dbReference type="GO" id="GO:0006611">
    <property type="term" value="P:protein export from nucleus"/>
    <property type="evidence" value="ECO:0007669"/>
    <property type="project" value="InterPro"/>
</dbReference>
<proteinExistence type="predicted"/>
<protein>
    <submittedName>
        <fullName evidence="4">Uncharacterized protein</fullName>
    </submittedName>
</protein>
<dbReference type="Gene3D" id="1.25.10.10">
    <property type="entry name" value="Leucine-rich Repeat Variant"/>
    <property type="match status" value="2"/>
</dbReference>
<dbReference type="EMBL" id="KZ155771">
    <property type="protein sequence ID" value="OUS49293.1"/>
    <property type="molecule type" value="Genomic_DNA"/>
</dbReference>
<feature type="domain" description="Exportin-1/Importin-beta-like" evidence="2">
    <location>
        <begin position="52"/>
        <end position="207"/>
    </location>
</feature>
<dbReference type="GO" id="GO:0003723">
    <property type="term" value="F:RNA binding"/>
    <property type="evidence" value="ECO:0007669"/>
    <property type="project" value="TreeGrafter"/>
</dbReference>